<dbReference type="InterPro" id="IPR027417">
    <property type="entry name" value="P-loop_NTPase"/>
</dbReference>
<dbReference type="RefSeq" id="WP_183988654.1">
    <property type="nucleotide sequence ID" value="NZ_JACHHG010000017.1"/>
</dbReference>
<evidence type="ECO:0000313" key="5">
    <source>
        <dbReference type="Proteomes" id="UP000569951"/>
    </source>
</evidence>
<dbReference type="GO" id="GO:0016887">
    <property type="term" value="F:ATP hydrolysis activity"/>
    <property type="evidence" value="ECO:0007669"/>
    <property type="project" value="InterPro"/>
</dbReference>
<evidence type="ECO:0000256" key="2">
    <source>
        <dbReference type="ARBA" id="ARBA00022840"/>
    </source>
</evidence>
<dbReference type="Proteomes" id="UP000569951">
    <property type="component" value="Unassembled WGS sequence"/>
</dbReference>
<feature type="domain" description="ABC transporter" evidence="3">
    <location>
        <begin position="3"/>
        <end position="216"/>
    </location>
</feature>
<gene>
    <name evidence="4" type="ORF">HNR42_003373</name>
</gene>
<dbReference type="AlphaFoldDB" id="A0A841I3M5"/>
<accession>A0A841I3M5</accession>
<keyword evidence="5" id="KW-1185">Reference proteome</keyword>
<dbReference type="PROSITE" id="PS50893">
    <property type="entry name" value="ABC_TRANSPORTER_2"/>
    <property type="match status" value="1"/>
</dbReference>
<dbReference type="PANTHER" id="PTHR43119:SF1">
    <property type="entry name" value="ABC TRANSPORTER DOMAIN-CONTAINING PROTEIN"/>
    <property type="match status" value="1"/>
</dbReference>
<dbReference type="InterPro" id="IPR003593">
    <property type="entry name" value="AAA+_ATPase"/>
</dbReference>
<sequence>MLLSARDLTRAVARKTLWHGLGFDLAPGERLAITGPSGSGKSLLLRALAALDPLESGQVYLEGRVQSAWPMPLYRARVMYLPQRPALGQGRVLDELRLPFGLRVHAHRTWREAAALEILEQLGRPASFLELEGAHLSGGERQLVALARALLLSPSVLLLDEATAALDPQAVRCAEDALERWVRAESGRALVWVSHDPAQRERVADRELNVRLAGGSP</sequence>
<dbReference type="InterPro" id="IPR017871">
    <property type="entry name" value="ABC_transporter-like_CS"/>
</dbReference>
<name>A0A841I3M5_9DEIO</name>
<reference evidence="4 5" key="1">
    <citation type="submission" date="2020-08" db="EMBL/GenBank/DDBJ databases">
        <title>Genomic Encyclopedia of Type Strains, Phase IV (KMG-IV): sequencing the most valuable type-strain genomes for metagenomic binning, comparative biology and taxonomic classification.</title>
        <authorList>
            <person name="Goeker M."/>
        </authorList>
    </citation>
    <scope>NUCLEOTIDE SEQUENCE [LARGE SCALE GENOMIC DNA]</scope>
    <source>
        <strain evidence="4 5">DSM 21458</strain>
    </source>
</reference>
<evidence type="ECO:0000256" key="1">
    <source>
        <dbReference type="ARBA" id="ARBA00022741"/>
    </source>
</evidence>
<keyword evidence="2 4" id="KW-0067">ATP-binding</keyword>
<dbReference type="Pfam" id="PF00005">
    <property type="entry name" value="ABC_tran"/>
    <property type="match status" value="1"/>
</dbReference>
<dbReference type="InterPro" id="IPR003439">
    <property type="entry name" value="ABC_transporter-like_ATP-bd"/>
</dbReference>
<evidence type="ECO:0000313" key="4">
    <source>
        <dbReference type="EMBL" id="MBB6099913.1"/>
    </source>
</evidence>
<dbReference type="PROSITE" id="PS00211">
    <property type="entry name" value="ABC_TRANSPORTER_1"/>
    <property type="match status" value="1"/>
</dbReference>
<dbReference type="SMART" id="SM00382">
    <property type="entry name" value="AAA"/>
    <property type="match status" value="1"/>
</dbReference>
<organism evidence="4 5">
    <name type="scientific">Deinobacterium chartae</name>
    <dbReference type="NCBI Taxonomy" id="521158"/>
    <lineage>
        <taxon>Bacteria</taxon>
        <taxon>Thermotogati</taxon>
        <taxon>Deinococcota</taxon>
        <taxon>Deinococci</taxon>
        <taxon>Deinococcales</taxon>
        <taxon>Deinococcaceae</taxon>
        <taxon>Deinobacterium</taxon>
    </lineage>
</organism>
<protein>
    <submittedName>
        <fullName evidence="4">Putative ABC transport system ATP-binding protein</fullName>
    </submittedName>
</protein>
<dbReference type="SUPFAM" id="SSF52540">
    <property type="entry name" value="P-loop containing nucleoside triphosphate hydrolases"/>
    <property type="match status" value="1"/>
</dbReference>
<dbReference type="GO" id="GO:0005524">
    <property type="term" value="F:ATP binding"/>
    <property type="evidence" value="ECO:0007669"/>
    <property type="project" value="UniProtKB-KW"/>
</dbReference>
<comment type="caution">
    <text evidence="4">The sequence shown here is derived from an EMBL/GenBank/DDBJ whole genome shotgun (WGS) entry which is preliminary data.</text>
</comment>
<dbReference type="PANTHER" id="PTHR43119">
    <property type="entry name" value="ABC TRANSPORT PROTEIN ATP-BINDING COMPONENT-RELATED"/>
    <property type="match status" value="1"/>
</dbReference>
<evidence type="ECO:0000259" key="3">
    <source>
        <dbReference type="PROSITE" id="PS50893"/>
    </source>
</evidence>
<keyword evidence="1" id="KW-0547">Nucleotide-binding</keyword>
<dbReference type="Gene3D" id="3.40.50.300">
    <property type="entry name" value="P-loop containing nucleotide triphosphate hydrolases"/>
    <property type="match status" value="1"/>
</dbReference>
<dbReference type="EMBL" id="JACHHG010000017">
    <property type="protein sequence ID" value="MBB6099913.1"/>
    <property type="molecule type" value="Genomic_DNA"/>
</dbReference>
<proteinExistence type="predicted"/>